<feature type="compositionally biased region" description="Low complexity" evidence="1">
    <location>
        <begin position="177"/>
        <end position="194"/>
    </location>
</feature>
<dbReference type="HOGENOM" id="CLU_301281_0_0_1"/>
<feature type="region of interest" description="Disordered" evidence="1">
    <location>
        <begin position="138"/>
        <end position="194"/>
    </location>
</feature>
<comment type="caution">
    <text evidence="2">The sequence shown here is derived from an EMBL/GenBank/DDBJ whole genome shotgun (WGS) entry which is preliminary data.</text>
</comment>
<feature type="compositionally biased region" description="Low complexity" evidence="1">
    <location>
        <begin position="325"/>
        <end position="361"/>
    </location>
</feature>
<organism evidence="2 3">
    <name type="scientific">Edhazardia aedis (strain USNM 41457)</name>
    <name type="common">Microsporidian parasite</name>
    <dbReference type="NCBI Taxonomy" id="1003232"/>
    <lineage>
        <taxon>Eukaryota</taxon>
        <taxon>Fungi</taxon>
        <taxon>Fungi incertae sedis</taxon>
        <taxon>Microsporidia</taxon>
        <taxon>Edhazardia</taxon>
    </lineage>
</organism>
<feature type="region of interest" description="Disordered" evidence="1">
    <location>
        <begin position="309"/>
        <end position="492"/>
    </location>
</feature>
<accession>J9DMT5</accession>
<dbReference type="VEuPathDB" id="MicrosporidiaDB:EDEG_02949"/>
<reference evidence="3" key="2">
    <citation type="submission" date="2015-07" db="EMBL/GenBank/DDBJ databases">
        <title>Contrasting host-pathogen interactions and genome evolution in two generalist and specialist microsporidian pathogens of mosquitoes.</title>
        <authorList>
            <consortium name="The Broad Institute Genomics Platform"/>
            <consortium name="The Broad Institute Genome Sequencing Center for Infectious Disease"/>
            <person name="Cuomo C.A."/>
            <person name="Sanscrainte N.D."/>
            <person name="Goldberg J.M."/>
            <person name="Heiman D."/>
            <person name="Young S."/>
            <person name="Zeng Q."/>
            <person name="Becnel J.J."/>
            <person name="Birren B.W."/>
        </authorList>
    </citation>
    <scope>NUCLEOTIDE SEQUENCE [LARGE SCALE GENOMIC DNA]</scope>
    <source>
        <strain evidence="3">USNM 41457</strain>
    </source>
</reference>
<feature type="region of interest" description="Disordered" evidence="1">
    <location>
        <begin position="848"/>
        <end position="870"/>
    </location>
</feature>
<feature type="compositionally biased region" description="Low complexity" evidence="1">
    <location>
        <begin position="399"/>
        <end position="430"/>
    </location>
</feature>
<feature type="region of interest" description="Disordered" evidence="1">
    <location>
        <begin position="239"/>
        <end position="265"/>
    </location>
</feature>
<dbReference type="OMA" id="SISDHIC"/>
<evidence type="ECO:0000256" key="1">
    <source>
        <dbReference type="SAM" id="MobiDB-lite"/>
    </source>
</evidence>
<sequence>MKMRLPKNMFKGKFKNPLKNLFANWNLKWPKEMDEDLSTESSDNSGKNTNKNKKKERDGIEKNIEHLKKYENLRKIILKNSGYPDSSENSSFDSTDDDSFFAKQEKALKNLPWIKKNPGLWESIKYLFGFGGNDSENPFSVSSDSEDNSSTNQNPKNAARKKRKRNKRKKKSKKRNLLNNINPINPFENNNTTSNNYANNFPNNIGNGNNNNKTFDGIGHGNSNSNIDGVANNNQNINNPNNVANNPNSMGNSNNNNGNNLNGSANNIINNSNNIPVGDAKNTDGNIIPYRNNLNPIIGNQNNFKDNHLDNNGNINVASNSPTANNFNENSMPNNNNTTYNPNNEDNRNNNANLMNNNKLNAPTENIGNNKPGINNVLSPHSDTNNNSLNTIPTQTVKSNTASNNNRNNGNNNNDGSSSNLNNTNNDNSNIPSAVKTLNNNNNNSLTNTNANINVIPEKDTINNPENSNNNITQDKDKEKNIPGDQKNTSIAKKNSIKPNNHIKGIDINRNKNLPENSEIKESDSNECDNVSNVEMKIKSEVNKKKNQSGIELSIKKKDKIEQIKDSDSEDEHENDIKLYKGKKIKFNDQEIDEKKLEPKILVLNSDKPHNKLSHISPKKSKVKNNLEEILEKPHYFQACKNQYNSVDLIEKLAEDSDDSESINKYILIGQNDVSEKKNPRNKISPQKGSDIVVNPKNNDVIISDTLPDYSKENSSNDTSNDCNDFVKLSGLNKIKNKILRLDKPSCISYTTDNLKNTGSTKKDKKNILIITNEHKIPSYFSDNIDVIENAIDNTVTKKLDNKFLTSISDHICDVVSKIKNNYQNRDVQDSNIALKKAKKLLNKINSKLKNNPSDRSLEDINDANDNNSESINDVRESKFLLKNISECDIKDSNLKELNNNNHKNIDIDKDFDKLTGTNPSDKIAVINLHPSVNVENKESNNIDIDDKREVSCKETPKHDQLQILHRAFNRIMNMKNDIFGLSSKNEDENSC</sequence>
<feature type="region of interest" description="Disordered" evidence="1">
    <location>
        <begin position="675"/>
        <end position="695"/>
    </location>
</feature>
<name>J9DMT5_EDHAE</name>
<evidence type="ECO:0000313" key="2">
    <source>
        <dbReference type="EMBL" id="EJW02652.1"/>
    </source>
</evidence>
<reference evidence="2 3" key="1">
    <citation type="submission" date="2011-08" db="EMBL/GenBank/DDBJ databases">
        <authorList>
            <person name="Liu Z.J."/>
            <person name="Shi F.L."/>
            <person name="Lu J.Q."/>
            <person name="Li M."/>
            <person name="Wang Z.L."/>
        </authorList>
    </citation>
    <scope>NUCLEOTIDE SEQUENCE [LARGE SCALE GENOMIC DNA]</scope>
    <source>
        <strain evidence="2 3">USNM 41457</strain>
    </source>
</reference>
<gene>
    <name evidence="2" type="ORF">EDEG_02949</name>
</gene>
<feature type="compositionally biased region" description="Low complexity" evidence="1">
    <location>
        <begin position="437"/>
        <end position="454"/>
    </location>
</feature>
<feature type="compositionally biased region" description="Polar residues" evidence="1">
    <location>
        <begin position="310"/>
        <end position="324"/>
    </location>
</feature>
<protein>
    <submittedName>
        <fullName evidence="2">Uncharacterized protein</fullName>
    </submittedName>
</protein>
<proteinExistence type="predicted"/>
<dbReference type="InParanoid" id="J9DMT5"/>
<feature type="compositionally biased region" description="Basic residues" evidence="1">
    <location>
        <begin position="158"/>
        <end position="176"/>
    </location>
</feature>
<feature type="compositionally biased region" description="Polar residues" evidence="1">
    <location>
        <begin position="363"/>
        <end position="398"/>
    </location>
</feature>
<dbReference type="Proteomes" id="UP000003163">
    <property type="component" value="Unassembled WGS sequence"/>
</dbReference>
<keyword evidence="3" id="KW-1185">Reference proteome</keyword>
<evidence type="ECO:0000313" key="3">
    <source>
        <dbReference type="Proteomes" id="UP000003163"/>
    </source>
</evidence>
<dbReference type="EMBL" id="AFBI03000062">
    <property type="protein sequence ID" value="EJW02652.1"/>
    <property type="molecule type" value="Genomic_DNA"/>
</dbReference>
<dbReference type="AlphaFoldDB" id="J9DMT5"/>
<feature type="region of interest" description="Disordered" evidence="1">
    <location>
        <begin position="34"/>
        <end position="61"/>
    </location>
</feature>